<feature type="compositionally biased region" description="Low complexity" evidence="5">
    <location>
        <begin position="126"/>
        <end position="144"/>
    </location>
</feature>
<feature type="domain" description="Cobalamin adenosyltransferase-like" evidence="6">
    <location>
        <begin position="173"/>
        <end position="361"/>
    </location>
</feature>
<dbReference type="PANTHER" id="PTHR12213:SF0">
    <property type="entry name" value="CORRINOID ADENOSYLTRANSFERASE MMAB"/>
    <property type="match status" value="1"/>
</dbReference>
<evidence type="ECO:0000256" key="4">
    <source>
        <dbReference type="RuleBase" id="RU366026"/>
    </source>
</evidence>
<dbReference type="AlphaFoldDB" id="A0A9W7GN54"/>
<evidence type="ECO:0000259" key="6">
    <source>
        <dbReference type="Pfam" id="PF01923"/>
    </source>
</evidence>
<keyword evidence="8" id="KW-1185">Reference proteome</keyword>
<dbReference type="InterPro" id="IPR040807">
    <property type="entry name" value="DUF5522"/>
</dbReference>
<dbReference type="GO" id="GO:0005524">
    <property type="term" value="F:ATP binding"/>
    <property type="evidence" value="ECO:0007669"/>
    <property type="project" value="UniProtKB-UniRule"/>
</dbReference>
<evidence type="ECO:0000256" key="1">
    <source>
        <dbReference type="ARBA" id="ARBA00022679"/>
    </source>
</evidence>
<sequence length="383" mass="41611">MSTLPSTLSDIEDMVTQIRSLDSSAELNRQNFYIDPKTGYRCIPTHVHLNRGRCCGNLCRHCPYGWSNVTSFSDMGEGERVGKWRERVGGFEGEIPKEEKGRGKRGGLRFDKEEGGLRKGRGAGGSESSSDSSDSESDYSSTDDSGSEGRDHSTGFKGGCDLNGSAEPLNVPYTRTGDFGQTSLPSAEAEIRISKTDALVESMGSVDELCSHVGLLRELCPPSEVEGSHLENVCERLFDIGSLIAGSKGGTGPPALPRDTVKNLEGRIDELTRGLPELSNFVLPFGGGRASSQAHVCRSVTRRAERDYIRFRRSMVVGGLVEEDKKEVEEGGGWCNGGTADDEVGKYLNRLSDYFFQLARKMAGGNDVVFKKRDELGGRRGKG</sequence>
<keyword evidence="3 4" id="KW-0067">ATP-binding</keyword>
<feature type="region of interest" description="Disordered" evidence="5">
    <location>
        <begin position="92"/>
        <end position="174"/>
    </location>
</feature>
<gene>
    <name evidence="7" type="ORF">TrCOL_g1173</name>
</gene>
<dbReference type="Pfam" id="PF01923">
    <property type="entry name" value="Cob_adeno_trans"/>
    <property type="match status" value="1"/>
</dbReference>
<feature type="compositionally biased region" description="Basic and acidic residues" evidence="5">
    <location>
        <begin position="108"/>
        <end position="117"/>
    </location>
</feature>
<dbReference type="OrthoDB" id="549173at2759"/>
<keyword evidence="2 4" id="KW-0547">Nucleotide-binding</keyword>
<keyword evidence="1 4" id="KW-0808">Transferase</keyword>
<comment type="similarity">
    <text evidence="4">Belongs to the Cob(I)alamin adenosyltransferase family.</text>
</comment>
<dbReference type="InterPro" id="IPR036451">
    <property type="entry name" value="CblAdoTrfase-like_sf"/>
</dbReference>
<accession>A0A9W7GN54</accession>
<dbReference type="SUPFAM" id="SSF89028">
    <property type="entry name" value="Cobalamin adenosyltransferase-like"/>
    <property type="match status" value="1"/>
</dbReference>
<evidence type="ECO:0000313" key="7">
    <source>
        <dbReference type="EMBL" id="GMI46967.1"/>
    </source>
</evidence>
<dbReference type="InterPro" id="IPR029499">
    <property type="entry name" value="PduO-typ"/>
</dbReference>
<dbReference type="Proteomes" id="UP001165065">
    <property type="component" value="Unassembled WGS sequence"/>
</dbReference>
<feature type="compositionally biased region" description="Basic and acidic residues" evidence="5">
    <location>
        <begin position="92"/>
        <end position="101"/>
    </location>
</feature>
<dbReference type="GO" id="GO:0008817">
    <property type="term" value="F:corrinoid adenosyltransferase activity"/>
    <property type="evidence" value="ECO:0007669"/>
    <property type="project" value="TreeGrafter"/>
</dbReference>
<dbReference type="EMBL" id="BRYA01000321">
    <property type="protein sequence ID" value="GMI46967.1"/>
    <property type="molecule type" value="Genomic_DNA"/>
</dbReference>
<comment type="caution">
    <text evidence="7">The sequence shown here is derived from an EMBL/GenBank/DDBJ whole genome shotgun (WGS) entry which is preliminary data.</text>
</comment>
<dbReference type="PANTHER" id="PTHR12213">
    <property type="entry name" value="CORRINOID ADENOSYLTRANSFERASE"/>
    <property type="match status" value="1"/>
</dbReference>
<name>A0A9W7GN54_9STRA</name>
<dbReference type="InterPro" id="IPR016030">
    <property type="entry name" value="CblAdoTrfase-like"/>
</dbReference>
<reference evidence="8" key="1">
    <citation type="journal article" date="2023" name="Commun. Biol.">
        <title>Genome analysis of Parmales, the sister group of diatoms, reveals the evolutionary specialization of diatoms from phago-mixotrophs to photoautotrophs.</title>
        <authorList>
            <person name="Ban H."/>
            <person name="Sato S."/>
            <person name="Yoshikawa S."/>
            <person name="Yamada K."/>
            <person name="Nakamura Y."/>
            <person name="Ichinomiya M."/>
            <person name="Sato N."/>
            <person name="Blanc-Mathieu R."/>
            <person name="Endo H."/>
            <person name="Kuwata A."/>
            <person name="Ogata H."/>
        </authorList>
    </citation>
    <scope>NUCLEOTIDE SEQUENCE [LARGE SCALE GENOMIC DNA]</scope>
</reference>
<proteinExistence type="inferred from homology"/>
<dbReference type="Gene3D" id="1.20.1200.10">
    <property type="entry name" value="Cobalamin adenosyltransferase-like"/>
    <property type="match status" value="1"/>
</dbReference>
<protein>
    <recommendedName>
        <fullName evidence="6">Cobalamin adenosyltransferase-like domain-containing protein</fullName>
    </recommendedName>
</protein>
<evidence type="ECO:0000313" key="8">
    <source>
        <dbReference type="Proteomes" id="UP001165065"/>
    </source>
</evidence>
<evidence type="ECO:0000256" key="2">
    <source>
        <dbReference type="ARBA" id="ARBA00022741"/>
    </source>
</evidence>
<evidence type="ECO:0000256" key="3">
    <source>
        <dbReference type="ARBA" id="ARBA00022840"/>
    </source>
</evidence>
<organism evidence="7 8">
    <name type="scientific">Triparma columacea</name>
    <dbReference type="NCBI Taxonomy" id="722753"/>
    <lineage>
        <taxon>Eukaryota</taxon>
        <taxon>Sar</taxon>
        <taxon>Stramenopiles</taxon>
        <taxon>Ochrophyta</taxon>
        <taxon>Bolidophyceae</taxon>
        <taxon>Parmales</taxon>
        <taxon>Triparmaceae</taxon>
        <taxon>Triparma</taxon>
    </lineage>
</organism>
<dbReference type="Pfam" id="PF17653">
    <property type="entry name" value="DUF5522"/>
    <property type="match status" value="1"/>
</dbReference>
<evidence type="ECO:0000256" key="5">
    <source>
        <dbReference type="SAM" id="MobiDB-lite"/>
    </source>
</evidence>